<dbReference type="OrthoDB" id="9840354at2"/>
<dbReference type="AlphaFoldDB" id="A0A2U1JP01"/>
<organism evidence="2 3">
    <name type="scientific">Flavobacterium psychrotolerans</name>
    <dbReference type="NCBI Taxonomy" id="2169410"/>
    <lineage>
        <taxon>Bacteria</taxon>
        <taxon>Pseudomonadati</taxon>
        <taxon>Bacteroidota</taxon>
        <taxon>Flavobacteriia</taxon>
        <taxon>Flavobacteriales</taxon>
        <taxon>Flavobacteriaceae</taxon>
        <taxon>Flavobacterium</taxon>
    </lineage>
</organism>
<accession>A0A2U1JP01</accession>
<sequence length="163" mass="18864">MKPINEILKEVKVKIKNSPLDLKLLFLFSFLMTIASIYIHLGSNKDLYRSIIPYTGWSPGQEYLSLLFFIPFFSQNITNLQKSIILTRRLSAALLGISLISGIIFWTLVSPEDYTNPNPYLRYDSLTPIFTIALPLFWILILGGFQLKDYFNNKNNSMTLREF</sequence>
<keyword evidence="1" id="KW-0812">Transmembrane</keyword>
<keyword evidence="1" id="KW-1133">Transmembrane helix</keyword>
<keyword evidence="1" id="KW-0472">Membrane</keyword>
<feature type="transmembrane region" description="Helical" evidence="1">
    <location>
        <begin position="61"/>
        <end position="78"/>
    </location>
</feature>
<keyword evidence="3" id="KW-1185">Reference proteome</keyword>
<feature type="transmembrane region" description="Helical" evidence="1">
    <location>
        <begin position="20"/>
        <end position="41"/>
    </location>
</feature>
<evidence type="ECO:0000313" key="3">
    <source>
        <dbReference type="Proteomes" id="UP000245449"/>
    </source>
</evidence>
<reference evidence="2 3" key="1">
    <citation type="submission" date="2018-04" db="EMBL/GenBank/DDBJ databases">
        <title>Flavobacterium sp. nov., isolated from glacier ice.</title>
        <authorList>
            <person name="Liu Q."/>
            <person name="Xin Y.-H."/>
        </authorList>
    </citation>
    <scope>NUCLEOTIDE SEQUENCE [LARGE SCALE GENOMIC DNA]</scope>
    <source>
        <strain evidence="2 3">RB1R5</strain>
    </source>
</reference>
<feature type="transmembrane region" description="Helical" evidence="1">
    <location>
        <begin position="129"/>
        <end position="147"/>
    </location>
</feature>
<evidence type="ECO:0000256" key="1">
    <source>
        <dbReference type="SAM" id="Phobius"/>
    </source>
</evidence>
<comment type="caution">
    <text evidence="2">The sequence shown here is derived from an EMBL/GenBank/DDBJ whole genome shotgun (WGS) entry which is preliminary data.</text>
</comment>
<feature type="transmembrane region" description="Helical" evidence="1">
    <location>
        <begin position="90"/>
        <end position="109"/>
    </location>
</feature>
<dbReference type="Proteomes" id="UP000245449">
    <property type="component" value="Unassembled WGS sequence"/>
</dbReference>
<protein>
    <submittedName>
        <fullName evidence="2">Uncharacterized protein</fullName>
    </submittedName>
</protein>
<gene>
    <name evidence="2" type="ORF">DB895_02695</name>
</gene>
<evidence type="ECO:0000313" key="2">
    <source>
        <dbReference type="EMBL" id="PWA06906.1"/>
    </source>
</evidence>
<name>A0A2U1JP01_9FLAO</name>
<dbReference type="RefSeq" id="WP_116723806.1">
    <property type="nucleotide sequence ID" value="NZ_QCZI01000002.1"/>
</dbReference>
<dbReference type="EMBL" id="QCZI01000002">
    <property type="protein sequence ID" value="PWA06906.1"/>
    <property type="molecule type" value="Genomic_DNA"/>
</dbReference>
<proteinExistence type="predicted"/>